<feature type="region of interest" description="Disordered" evidence="1">
    <location>
        <begin position="1"/>
        <end position="67"/>
    </location>
</feature>
<dbReference type="AlphaFoldDB" id="W9S5Z2"/>
<gene>
    <name evidence="2" type="ORF">L484_011990</name>
</gene>
<keyword evidence="3" id="KW-1185">Reference proteome</keyword>
<accession>W9S5Z2</accession>
<organism evidence="2 3">
    <name type="scientific">Morus notabilis</name>
    <dbReference type="NCBI Taxonomy" id="981085"/>
    <lineage>
        <taxon>Eukaryota</taxon>
        <taxon>Viridiplantae</taxon>
        <taxon>Streptophyta</taxon>
        <taxon>Embryophyta</taxon>
        <taxon>Tracheophyta</taxon>
        <taxon>Spermatophyta</taxon>
        <taxon>Magnoliopsida</taxon>
        <taxon>eudicotyledons</taxon>
        <taxon>Gunneridae</taxon>
        <taxon>Pentapetalae</taxon>
        <taxon>rosids</taxon>
        <taxon>fabids</taxon>
        <taxon>Rosales</taxon>
        <taxon>Moraceae</taxon>
        <taxon>Moreae</taxon>
        <taxon>Morus</taxon>
    </lineage>
</organism>
<sequence>MALTWPSPQRDHRYRRPPTISSTNPTTPTVGSFNTDSRRTTAKTAQTAADLSRSEHHSTTLSHHNPT</sequence>
<dbReference type="Proteomes" id="UP000030645">
    <property type="component" value="Unassembled WGS sequence"/>
</dbReference>
<reference evidence="3" key="1">
    <citation type="submission" date="2013-01" db="EMBL/GenBank/DDBJ databases">
        <title>Draft Genome Sequence of a Mulberry Tree, Morus notabilis C.K. Schneid.</title>
        <authorList>
            <person name="He N."/>
            <person name="Zhao S."/>
        </authorList>
    </citation>
    <scope>NUCLEOTIDE SEQUENCE</scope>
</reference>
<name>W9S5Z2_9ROSA</name>
<evidence type="ECO:0000256" key="1">
    <source>
        <dbReference type="SAM" id="MobiDB-lite"/>
    </source>
</evidence>
<feature type="compositionally biased region" description="Low complexity" evidence="1">
    <location>
        <begin position="17"/>
        <end position="29"/>
    </location>
</feature>
<evidence type="ECO:0000313" key="3">
    <source>
        <dbReference type="Proteomes" id="UP000030645"/>
    </source>
</evidence>
<evidence type="ECO:0000313" key="2">
    <source>
        <dbReference type="EMBL" id="EXB90896.1"/>
    </source>
</evidence>
<protein>
    <submittedName>
        <fullName evidence="2">Uncharacterized protein</fullName>
    </submittedName>
</protein>
<proteinExistence type="predicted"/>
<dbReference type="EMBL" id="KE345040">
    <property type="protein sequence ID" value="EXB90896.1"/>
    <property type="molecule type" value="Genomic_DNA"/>
</dbReference>